<sequence length="228" mass="24732">WGAKNLVVRRSEDGGATWGPTIEVGDGIHAGGTTVDEGTGDILFFGHPEHPPKDSSMAPRTIYRSSDSGRTWAGEEAVFEKDGNGHVPSLHFSEVGITLRQGEHARRLLRPARVYVEGAGYNMAVFSDDHGRTWRPSTPFPVDGTGEGCVAELEDGRIYYSSRQHRFSEGEALLHERLHAWSHDGGATWTDPAHSSLPDGPAYRGEEGRGANYNGHFGMAAGLTRVPV</sequence>
<name>A0A383F579_9ZZZZ</name>
<dbReference type="GO" id="GO:0009313">
    <property type="term" value="P:oligosaccharide catabolic process"/>
    <property type="evidence" value="ECO:0007669"/>
    <property type="project" value="TreeGrafter"/>
</dbReference>
<dbReference type="Pfam" id="PF13088">
    <property type="entry name" value="BNR_2"/>
    <property type="match status" value="1"/>
</dbReference>
<dbReference type="AlphaFoldDB" id="A0A383F579"/>
<dbReference type="CDD" id="cd15482">
    <property type="entry name" value="Sialidase_non-viral"/>
    <property type="match status" value="1"/>
</dbReference>
<accession>A0A383F579</accession>
<reference evidence="2" key="1">
    <citation type="submission" date="2018-05" db="EMBL/GenBank/DDBJ databases">
        <authorList>
            <person name="Lanie J.A."/>
            <person name="Ng W.-L."/>
            <person name="Kazmierczak K.M."/>
            <person name="Andrzejewski T.M."/>
            <person name="Davidsen T.M."/>
            <person name="Wayne K.J."/>
            <person name="Tettelin H."/>
            <person name="Glass J.I."/>
            <person name="Rusch D."/>
            <person name="Podicherti R."/>
            <person name="Tsui H.-C.T."/>
            <person name="Winkler M.E."/>
        </authorList>
    </citation>
    <scope>NUCLEOTIDE SEQUENCE</scope>
</reference>
<proteinExistence type="predicted"/>
<dbReference type="PANTHER" id="PTHR10628:SF30">
    <property type="entry name" value="EXO-ALPHA-SIALIDASE"/>
    <property type="match status" value="1"/>
</dbReference>
<dbReference type="InterPro" id="IPR036278">
    <property type="entry name" value="Sialidase_sf"/>
</dbReference>
<dbReference type="InterPro" id="IPR026856">
    <property type="entry name" value="Sialidase_fam"/>
</dbReference>
<feature type="domain" description="Sialidase" evidence="1">
    <location>
        <begin position="2"/>
        <end position="199"/>
    </location>
</feature>
<feature type="non-terminal residue" evidence="2">
    <location>
        <position position="228"/>
    </location>
</feature>
<dbReference type="GO" id="GO:0016020">
    <property type="term" value="C:membrane"/>
    <property type="evidence" value="ECO:0007669"/>
    <property type="project" value="TreeGrafter"/>
</dbReference>
<dbReference type="PANTHER" id="PTHR10628">
    <property type="entry name" value="SIALIDASE"/>
    <property type="match status" value="1"/>
</dbReference>
<dbReference type="Gene3D" id="2.120.10.10">
    <property type="match status" value="1"/>
</dbReference>
<feature type="non-terminal residue" evidence="2">
    <location>
        <position position="1"/>
    </location>
</feature>
<evidence type="ECO:0000259" key="1">
    <source>
        <dbReference type="Pfam" id="PF13088"/>
    </source>
</evidence>
<dbReference type="InterPro" id="IPR011040">
    <property type="entry name" value="Sialidase"/>
</dbReference>
<organism evidence="2">
    <name type="scientific">marine metagenome</name>
    <dbReference type="NCBI Taxonomy" id="408172"/>
    <lineage>
        <taxon>unclassified sequences</taxon>
        <taxon>metagenomes</taxon>
        <taxon>ecological metagenomes</taxon>
    </lineage>
</organism>
<gene>
    <name evidence="2" type="ORF">METZ01_LOCUS516614</name>
</gene>
<dbReference type="GO" id="GO:0006689">
    <property type="term" value="P:ganglioside catabolic process"/>
    <property type="evidence" value="ECO:0007669"/>
    <property type="project" value="TreeGrafter"/>
</dbReference>
<dbReference type="GO" id="GO:0005737">
    <property type="term" value="C:cytoplasm"/>
    <property type="evidence" value="ECO:0007669"/>
    <property type="project" value="TreeGrafter"/>
</dbReference>
<evidence type="ECO:0000313" key="2">
    <source>
        <dbReference type="EMBL" id="SVE63760.1"/>
    </source>
</evidence>
<dbReference type="EMBL" id="UINC01231290">
    <property type="protein sequence ID" value="SVE63760.1"/>
    <property type="molecule type" value="Genomic_DNA"/>
</dbReference>
<dbReference type="GO" id="GO:0004308">
    <property type="term" value="F:exo-alpha-sialidase activity"/>
    <property type="evidence" value="ECO:0007669"/>
    <property type="project" value="InterPro"/>
</dbReference>
<protein>
    <recommendedName>
        <fullName evidence="1">Sialidase domain-containing protein</fullName>
    </recommendedName>
</protein>
<dbReference type="SUPFAM" id="SSF50939">
    <property type="entry name" value="Sialidases"/>
    <property type="match status" value="1"/>
</dbReference>